<protein>
    <submittedName>
        <fullName evidence="1">Uncharacterized protein</fullName>
    </submittedName>
</protein>
<dbReference type="InterPro" id="IPR054263">
    <property type="entry name" value="DUF6994"/>
</dbReference>
<reference evidence="1" key="1">
    <citation type="submission" date="2018-05" db="EMBL/GenBank/DDBJ databases">
        <authorList>
            <person name="Lanie J.A."/>
            <person name="Ng W.-L."/>
            <person name="Kazmierczak K.M."/>
            <person name="Andrzejewski T.M."/>
            <person name="Davidsen T.M."/>
            <person name="Wayne K.J."/>
            <person name="Tettelin H."/>
            <person name="Glass J.I."/>
            <person name="Rusch D."/>
            <person name="Podicherti R."/>
            <person name="Tsui H.-C.T."/>
            <person name="Winkler M.E."/>
        </authorList>
    </citation>
    <scope>NUCLEOTIDE SEQUENCE</scope>
</reference>
<evidence type="ECO:0000313" key="1">
    <source>
        <dbReference type="EMBL" id="SVD57449.1"/>
    </source>
</evidence>
<dbReference type="Pfam" id="PF22507">
    <property type="entry name" value="DUF6994"/>
    <property type="match status" value="1"/>
</dbReference>
<accession>A0A382WFL2</accession>
<gene>
    <name evidence="1" type="ORF">METZ01_LOCUS410303</name>
</gene>
<name>A0A382WFL2_9ZZZZ</name>
<dbReference type="AlphaFoldDB" id="A0A382WFL2"/>
<sequence length="231" mass="27018">MKNIDIAFDVYSDTPKGKDPDSYSPTLRMYHKLLWSKPLPNGVKFELNDNFPKLLYHKSEVGEFFLSSDSIGHTYSKVKSMSNIVTQVPTDEIKSFFSICSTIGAYIIFPSKKVDNKMTINGARGINRNIRDRFDITLECIRSFYLDEVSPLRDTLQRYSNYFSLFKDFKGYIDFFHLQDLVSDNYSSIKFYIPFNGFDNNPLPNNVEEYQLYKENMIDFVTARNQRLLNQ</sequence>
<proteinExistence type="predicted"/>
<organism evidence="1">
    <name type="scientific">marine metagenome</name>
    <dbReference type="NCBI Taxonomy" id="408172"/>
    <lineage>
        <taxon>unclassified sequences</taxon>
        <taxon>metagenomes</taxon>
        <taxon>ecological metagenomes</taxon>
    </lineage>
</organism>
<dbReference type="EMBL" id="UINC01159390">
    <property type="protein sequence ID" value="SVD57449.1"/>
    <property type="molecule type" value="Genomic_DNA"/>
</dbReference>